<dbReference type="SUPFAM" id="SSF46561">
    <property type="entry name" value="Ribosomal protein L29 (L29p)"/>
    <property type="match status" value="1"/>
</dbReference>
<dbReference type="PROSITE" id="PS00579">
    <property type="entry name" value="RIBOSOMAL_L29"/>
    <property type="match status" value="1"/>
</dbReference>
<dbReference type="HOGENOM" id="CLU_158491_2_0_14"/>
<dbReference type="AlphaFoldDB" id="F0QR44"/>
<dbReference type="InterPro" id="IPR050063">
    <property type="entry name" value="Ribosomal_protein_uL29"/>
</dbReference>
<dbReference type="GO" id="GO:0022625">
    <property type="term" value="C:cytosolic large ribosomal subunit"/>
    <property type="evidence" value="ECO:0007669"/>
    <property type="project" value="TreeGrafter"/>
</dbReference>
<proteinExistence type="inferred from homology"/>
<dbReference type="InterPro" id="IPR036049">
    <property type="entry name" value="Ribosomal_uL29_sf"/>
</dbReference>
<evidence type="ECO:0000256" key="4">
    <source>
        <dbReference type="ARBA" id="ARBA00035204"/>
    </source>
</evidence>
<reference evidence="6 7" key="1">
    <citation type="journal article" date="2011" name="J. Bacteriol.">
        <title>Complete genome sequences of two hemotropic Mycoplasmas, Mycoplasma haemofelis strain Ohio2 and Mycoplasma suis strain Illinois.</title>
        <authorList>
            <person name="Messick J.B."/>
            <person name="Santos A.P."/>
            <person name="Guimaraes A.M."/>
        </authorList>
    </citation>
    <scope>NUCLEOTIDE SEQUENCE [LARGE SCALE GENOMIC DNA]</scope>
    <source>
        <strain evidence="6 7">Illinois</strain>
    </source>
</reference>
<sequence length="89" mass="10567">MLKELRETDTESLKSMLFKLKVKLLEYRFQLAQGALKNTSLIKLTKRTIAQILTILHERKERFSNQDFARFLKQAEEEKQEQIAKANKK</sequence>
<evidence type="ECO:0000256" key="2">
    <source>
        <dbReference type="ARBA" id="ARBA00022980"/>
    </source>
</evidence>
<keyword evidence="2 5" id="KW-0689">Ribosomal protein</keyword>
<dbReference type="STRING" id="768700.MSU_0428"/>
<dbReference type="GO" id="GO:0003735">
    <property type="term" value="F:structural constituent of ribosome"/>
    <property type="evidence" value="ECO:0007669"/>
    <property type="project" value="InterPro"/>
</dbReference>
<name>F0QR44_MYCSL</name>
<dbReference type="NCBIfam" id="TIGR00012">
    <property type="entry name" value="L29"/>
    <property type="match status" value="1"/>
</dbReference>
<dbReference type="HAMAP" id="MF_00374">
    <property type="entry name" value="Ribosomal_uL29"/>
    <property type="match status" value="1"/>
</dbReference>
<dbReference type="EMBL" id="CP002525">
    <property type="protein sequence ID" value="ADX97964.1"/>
    <property type="molecule type" value="Genomic_DNA"/>
</dbReference>
<protein>
    <recommendedName>
        <fullName evidence="4 5">Large ribosomal subunit protein uL29</fullName>
    </recommendedName>
</protein>
<dbReference type="PANTHER" id="PTHR10916">
    <property type="entry name" value="60S RIBOSOMAL PROTEIN L35/50S RIBOSOMAL PROTEIN L29"/>
    <property type="match status" value="1"/>
</dbReference>
<gene>
    <name evidence="5 6" type="primary">rpmC</name>
    <name evidence="6" type="ordered locus">MSU_0428</name>
</gene>
<dbReference type="Proteomes" id="UP000007484">
    <property type="component" value="Chromosome"/>
</dbReference>
<dbReference type="Pfam" id="PF00831">
    <property type="entry name" value="Ribosomal_L29"/>
    <property type="match status" value="1"/>
</dbReference>
<dbReference type="InterPro" id="IPR001854">
    <property type="entry name" value="Ribosomal_uL29"/>
</dbReference>
<keyword evidence="7" id="KW-1185">Reference proteome</keyword>
<accession>F0QR44</accession>
<dbReference type="Gene3D" id="1.10.287.310">
    <property type="match status" value="1"/>
</dbReference>
<evidence type="ECO:0000313" key="6">
    <source>
        <dbReference type="EMBL" id="ADX97964.1"/>
    </source>
</evidence>
<dbReference type="PANTHER" id="PTHR10916:SF0">
    <property type="entry name" value="LARGE RIBOSOMAL SUBUNIT PROTEIN UL29C"/>
    <property type="match status" value="1"/>
</dbReference>
<dbReference type="GO" id="GO:0006412">
    <property type="term" value="P:translation"/>
    <property type="evidence" value="ECO:0007669"/>
    <property type="project" value="UniProtKB-UniRule"/>
</dbReference>
<dbReference type="InterPro" id="IPR018254">
    <property type="entry name" value="Ribosomal_uL29_CS"/>
</dbReference>
<comment type="similarity">
    <text evidence="1 5">Belongs to the universal ribosomal protein uL29 family.</text>
</comment>
<dbReference type="RefSeq" id="WP_013609063.1">
    <property type="nucleotide sequence ID" value="NC_015155.1"/>
</dbReference>
<dbReference type="CDD" id="cd00427">
    <property type="entry name" value="Ribosomal_L29_HIP"/>
    <property type="match status" value="1"/>
</dbReference>
<dbReference type="KEGG" id="mss:MSU_0428"/>
<evidence type="ECO:0000256" key="3">
    <source>
        <dbReference type="ARBA" id="ARBA00023274"/>
    </source>
</evidence>
<evidence type="ECO:0000256" key="1">
    <source>
        <dbReference type="ARBA" id="ARBA00009254"/>
    </source>
</evidence>
<evidence type="ECO:0000256" key="5">
    <source>
        <dbReference type="HAMAP-Rule" id="MF_00374"/>
    </source>
</evidence>
<organism evidence="6 7">
    <name type="scientific">Mycoplasma suis (strain Illinois)</name>
    <dbReference type="NCBI Taxonomy" id="768700"/>
    <lineage>
        <taxon>Bacteria</taxon>
        <taxon>Bacillati</taxon>
        <taxon>Mycoplasmatota</taxon>
        <taxon>Mollicutes</taxon>
        <taxon>Mycoplasmataceae</taxon>
        <taxon>Mycoplasma</taxon>
    </lineage>
</organism>
<evidence type="ECO:0000313" key="7">
    <source>
        <dbReference type="Proteomes" id="UP000007484"/>
    </source>
</evidence>
<keyword evidence="3 5" id="KW-0687">Ribonucleoprotein</keyword>